<accession>A0A0J7XMU1</accession>
<gene>
    <name evidence="2" type="ORF">V474_25310</name>
</gene>
<reference evidence="2 3" key="1">
    <citation type="journal article" date="2015" name="G3 (Bethesda)">
        <title>Insights into Ongoing Evolution of the Hexachlorocyclohexane Catabolic Pathway from Comparative Genomics of Ten Sphingomonadaceae Strains.</title>
        <authorList>
            <person name="Pearce S.L."/>
            <person name="Oakeshott J.G."/>
            <person name="Pandey G."/>
        </authorList>
    </citation>
    <scope>NUCLEOTIDE SEQUENCE [LARGE SCALE GENOMIC DNA]</scope>
    <source>
        <strain evidence="2 3">LL02</strain>
    </source>
</reference>
<dbReference type="PATRIC" id="fig|1114963.3.peg.3917"/>
<evidence type="ECO:0000256" key="1">
    <source>
        <dbReference type="SAM" id="MobiDB-lite"/>
    </source>
</evidence>
<feature type="region of interest" description="Disordered" evidence="1">
    <location>
        <begin position="1"/>
        <end position="23"/>
    </location>
</feature>
<dbReference type="Proteomes" id="UP000052268">
    <property type="component" value="Unassembled WGS sequence"/>
</dbReference>
<sequence>MTNRRLAGVTSISRAEAERAPIRRQVSDDAVPPHLLRDTARTAGMFQRSVLGHMDHKEWLGRVRADGQRLMDLLSEMGFNPSEARGDTGS</sequence>
<dbReference type="EMBL" id="JACU01000008">
    <property type="protein sequence ID" value="KMS52949.1"/>
    <property type="molecule type" value="Genomic_DNA"/>
</dbReference>
<comment type="caution">
    <text evidence="2">The sequence shown here is derived from an EMBL/GenBank/DDBJ whole genome shotgun (WGS) entry which is preliminary data.</text>
</comment>
<evidence type="ECO:0000313" key="3">
    <source>
        <dbReference type="Proteomes" id="UP000052268"/>
    </source>
</evidence>
<evidence type="ECO:0000313" key="2">
    <source>
        <dbReference type="EMBL" id="KMS52949.1"/>
    </source>
</evidence>
<name>A0A0J7XMU1_9SPHN</name>
<keyword evidence="3" id="KW-1185">Reference proteome</keyword>
<dbReference type="AlphaFoldDB" id="A0A0J7XMU1"/>
<protein>
    <submittedName>
        <fullName evidence="2">Uncharacterized protein</fullName>
    </submittedName>
</protein>
<proteinExistence type="predicted"/>
<organism evidence="2 3">
    <name type="scientific">Novosphingobium barchaimii LL02</name>
    <dbReference type="NCBI Taxonomy" id="1114963"/>
    <lineage>
        <taxon>Bacteria</taxon>
        <taxon>Pseudomonadati</taxon>
        <taxon>Pseudomonadota</taxon>
        <taxon>Alphaproteobacteria</taxon>
        <taxon>Sphingomonadales</taxon>
        <taxon>Sphingomonadaceae</taxon>
        <taxon>Novosphingobium</taxon>
    </lineage>
</organism>